<dbReference type="AlphaFoldDB" id="A0A0U5FQE3"/>
<evidence type="ECO:0000313" key="1">
    <source>
        <dbReference type="EMBL" id="CEL00414.1"/>
    </source>
</evidence>
<dbReference type="Proteomes" id="UP000054771">
    <property type="component" value="Unassembled WGS sequence"/>
</dbReference>
<name>A0A0U5FQE3_ASPCI</name>
<dbReference type="OrthoDB" id="3029470at2759"/>
<sequence length="444" mass="50748">MRTIIQCYYSTGFRRSQRERRGDSLRRNWFEVYENDPVLEEYYDSIPPQLIPFFESIEIAVGPDKKPYPRDVLVHHLQAIASPAAMFVHHSDSMEGCIVLFPNNSSQPTCIGTVMEPGLLVTYAASEETFPPEDKDNYWYPLSDLLNRLLKMIMVGKYKAVPYDQVNEDNNPFCEGPNYWEVISWNEYILNQAVAAYEGLIESITSRLPPSSQEQISNERAPIATVDALAQDIQGFPRAFLFKAAKPGFKFIAPGLTVYDTSDPPLSVRHAVGADMVDRIDHPYREVSCHELRHDPIVLFPSLEHQKHRDEQTGLWILPTWGWADTVKLVLPYDLFSYPDYRGTMMDYSPAEAGFVPTRATLWETPHTCPFFYEHGTRLVSILDRWKDLVESGVWTVGEEGVEGGMDFYRQASDPQRAEDFCIGQICFNVPDVDEGDGDVMWDT</sequence>
<protein>
    <submittedName>
        <fullName evidence="1">Uncharacterized protein</fullName>
    </submittedName>
</protein>
<reference evidence="2" key="1">
    <citation type="journal article" date="2016" name="Genome Announc.">
        <title>Draft genome sequences of fungus Aspergillus calidoustus.</title>
        <authorList>
            <person name="Horn F."/>
            <person name="Linde J."/>
            <person name="Mattern D.J."/>
            <person name="Walther G."/>
            <person name="Guthke R."/>
            <person name="Scherlach K."/>
            <person name="Martin K."/>
            <person name="Brakhage A.A."/>
            <person name="Petzke L."/>
            <person name="Valiante V."/>
        </authorList>
    </citation>
    <scope>NUCLEOTIDE SEQUENCE [LARGE SCALE GENOMIC DNA]</scope>
    <source>
        <strain evidence="2">SF006504</strain>
    </source>
</reference>
<proteinExistence type="predicted"/>
<evidence type="ECO:0000313" key="2">
    <source>
        <dbReference type="Proteomes" id="UP000054771"/>
    </source>
</evidence>
<dbReference type="OMA" id="TNWFEVW"/>
<organism evidence="1 2">
    <name type="scientific">Aspergillus calidoustus</name>
    <dbReference type="NCBI Taxonomy" id="454130"/>
    <lineage>
        <taxon>Eukaryota</taxon>
        <taxon>Fungi</taxon>
        <taxon>Dikarya</taxon>
        <taxon>Ascomycota</taxon>
        <taxon>Pezizomycotina</taxon>
        <taxon>Eurotiomycetes</taxon>
        <taxon>Eurotiomycetidae</taxon>
        <taxon>Eurotiales</taxon>
        <taxon>Aspergillaceae</taxon>
        <taxon>Aspergillus</taxon>
        <taxon>Aspergillus subgen. Nidulantes</taxon>
    </lineage>
</organism>
<accession>A0A0U5FQE3</accession>
<dbReference type="EMBL" id="CDMC01000001">
    <property type="protein sequence ID" value="CEL00414.1"/>
    <property type="molecule type" value="Genomic_DNA"/>
</dbReference>
<keyword evidence="2" id="KW-1185">Reference proteome</keyword>
<dbReference type="STRING" id="454130.A0A0U5FQE3"/>
<gene>
    <name evidence="1" type="ORF">ASPCAL00016</name>
</gene>